<protein>
    <submittedName>
        <fullName evidence="1">Uncharacterized protein DUF2190</fullName>
    </submittedName>
</protein>
<dbReference type="OrthoDB" id="5074152at2"/>
<organism evidence="1 2">
    <name type="scientific">Propionicimonas paludicola</name>
    <dbReference type="NCBI Taxonomy" id="185243"/>
    <lineage>
        <taxon>Bacteria</taxon>
        <taxon>Bacillati</taxon>
        <taxon>Actinomycetota</taxon>
        <taxon>Actinomycetes</taxon>
        <taxon>Propionibacteriales</taxon>
        <taxon>Nocardioidaceae</taxon>
        <taxon>Propionicimonas</taxon>
    </lineage>
</organism>
<name>A0A2A9CSU2_9ACTN</name>
<comment type="caution">
    <text evidence="1">The sequence shown here is derived from an EMBL/GenBank/DDBJ whole genome shotgun (WGS) entry which is preliminary data.</text>
</comment>
<proteinExistence type="predicted"/>
<reference evidence="1 2" key="1">
    <citation type="submission" date="2017-10" db="EMBL/GenBank/DDBJ databases">
        <title>Sequencing the genomes of 1000 actinobacteria strains.</title>
        <authorList>
            <person name="Klenk H.-P."/>
        </authorList>
    </citation>
    <scope>NUCLEOTIDE SEQUENCE [LARGE SCALE GENOMIC DNA]</scope>
    <source>
        <strain evidence="1 2">DSM 15597</strain>
    </source>
</reference>
<dbReference type="EMBL" id="PDJC01000001">
    <property type="protein sequence ID" value="PFG17196.1"/>
    <property type="molecule type" value="Genomic_DNA"/>
</dbReference>
<dbReference type="Proteomes" id="UP000226079">
    <property type="component" value="Unassembled WGS sequence"/>
</dbReference>
<evidence type="ECO:0000313" key="1">
    <source>
        <dbReference type="EMBL" id="PFG17196.1"/>
    </source>
</evidence>
<dbReference type="AlphaFoldDB" id="A0A2A9CSU2"/>
<dbReference type="RefSeq" id="WP_098460653.1">
    <property type="nucleotide sequence ID" value="NZ_PDJC01000001.1"/>
</dbReference>
<sequence length="117" mass="11138">MADYLPIYKPGQAITLKASAAITGGQLVEVTGSGTVGPAGAASTKVVGVAGFTAAINDNVTIFTGGVQHAVAAGAITAGDVVQAGAAGTVATGTTAPIGIALADAADTADARILMNR</sequence>
<gene>
    <name evidence="1" type="ORF">ATK74_1759</name>
</gene>
<dbReference type="InterPro" id="IPR011231">
    <property type="entry name" value="Phage_VT1-Sakai_H0018"/>
</dbReference>
<evidence type="ECO:0000313" key="2">
    <source>
        <dbReference type="Proteomes" id="UP000226079"/>
    </source>
</evidence>
<dbReference type="Pfam" id="PF09956">
    <property type="entry name" value="Phage_cement_2"/>
    <property type="match status" value="1"/>
</dbReference>
<accession>A0A2A9CSU2</accession>
<keyword evidence="2" id="KW-1185">Reference proteome</keyword>